<evidence type="ECO:0000256" key="3">
    <source>
        <dbReference type="ARBA" id="ARBA00022989"/>
    </source>
</evidence>
<feature type="transmembrane region" description="Helical" evidence="5">
    <location>
        <begin position="224"/>
        <end position="250"/>
    </location>
</feature>
<reference evidence="6 7" key="1">
    <citation type="journal article" date="2012" name="Stand. Genomic Sci.">
        <title>Complete genome sequence of Marinomonas posidonica type strain (IVIA-Po-181(T)).</title>
        <authorList>
            <person name="Lucas-Elio P."/>
            <person name="Goodwin L."/>
            <person name="Woyke T."/>
            <person name="Pitluck S."/>
            <person name="Nolan M."/>
            <person name="Kyrpides N.C."/>
            <person name="Detter J.C."/>
            <person name="Copeland A."/>
            <person name="Lu M."/>
            <person name="Bruce D."/>
            <person name="Detter C."/>
            <person name="Tapia R."/>
            <person name="Han S."/>
            <person name="Land M.L."/>
            <person name="Ivanova N."/>
            <person name="Mikhailova N."/>
            <person name="Johnston A.W."/>
            <person name="Sanchez-Amat A."/>
        </authorList>
    </citation>
    <scope>NUCLEOTIDE SEQUENCE [LARGE SCALE GENOMIC DNA]</scope>
    <source>
        <strain evidence="7">CECT 7376 / NCIMB 14433 / IVIA-Po-181</strain>
    </source>
</reference>
<feature type="transmembrane region" description="Helical" evidence="5">
    <location>
        <begin position="326"/>
        <end position="347"/>
    </location>
</feature>
<gene>
    <name evidence="6" type="ordered locus">Mar181_2325</name>
</gene>
<keyword evidence="3 5" id="KW-1133">Transmembrane helix</keyword>
<dbReference type="AlphaFoldDB" id="F6CVI3"/>
<evidence type="ECO:0000256" key="2">
    <source>
        <dbReference type="ARBA" id="ARBA00022692"/>
    </source>
</evidence>
<keyword evidence="7" id="KW-1185">Reference proteome</keyword>
<dbReference type="RefSeq" id="WP_013796835.1">
    <property type="nucleotide sequence ID" value="NC_015559.1"/>
</dbReference>
<dbReference type="HOGENOM" id="CLU_005170_7_1_6"/>
<feature type="transmembrane region" description="Helical" evidence="5">
    <location>
        <begin position="448"/>
        <end position="468"/>
    </location>
</feature>
<dbReference type="STRING" id="491952.Mar181_2325"/>
<feature type="transmembrane region" description="Helical" evidence="5">
    <location>
        <begin position="185"/>
        <end position="204"/>
    </location>
</feature>
<sequence length="474" mass="51128">MSDKMASNVSGSNQVSVPANKSWLLYLIIISALCLTSISQLYLTWAQSLTAGLLFACITLWATSIVPAYLPALGLFACATATELAPNQVVFAGFHSSTFWLLFSGMVFGAAIKHTGLNQRATFLLTRILGNSYQGTIIKIAFFAMALAFLIPSGVGRVVLIIPIVATLADHFGYQENSNGRTGMLLAAAFGTFSPAFAILPANAPNMLLAGMLEALYDSPVSYWQYLTLHFPVLGLGKLVMITGIILWLFPDQDPEKNLTHKVEETKMSQIEKRLLWVLCVCFAFWFTDTLHQISPGWIGLIAAIICLWPKSGLTNKQCIDKDIQYGTLFFAGGVIGLSAITAYSGLGDILVNTLTSAVPFSADSSFINLGLLTLISTCVAVVTNLTGVPAIMTPMAEHLADITGLSTQAVLMSQVLAFSNVLLPYQAPPLITAIALGKLSIKAVSKVCLLSFLFTSILLLPLNLLWWQLLNMI</sequence>
<dbReference type="OrthoDB" id="5460483at2"/>
<dbReference type="Pfam" id="PF00939">
    <property type="entry name" value="Na_sulph_symp"/>
    <property type="match status" value="1"/>
</dbReference>
<evidence type="ECO:0000313" key="6">
    <source>
        <dbReference type="EMBL" id="AEF55360.1"/>
    </source>
</evidence>
<dbReference type="EMBL" id="CP002771">
    <property type="protein sequence ID" value="AEF55360.1"/>
    <property type="molecule type" value="Genomic_DNA"/>
</dbReference>
<evidence type="ECO:0000313" key="7">
    <source>
        <dbReference type="Proteomes" id="UP000009230"/>
    </source>
</evidence>
<dbReference type="PANTHER" id="PTHR10283">
    <property type="entry name" value="SOLUTE CARRIER FAMILY 13 MEMBER"/>
    <property type="match status" value="1"/>
</dbReference>
<feature type="transmembrane region" description="Helical" evidence="5">
    <location>
        <begin position="367"/>
        <end position="386"/>
    </location>
</feature>
<proteinExistence type="predicted"/>
<dbReference type="KEGG" id="mpc:Mar181_2325"/>
<evidence type="ECO:0000256" key="1">
    <source>
        <dbReference type="ARBA" id="ARBA00004141"/>
    </source>
</evidence>
<comment type="subcellular location">
    <subcellularLocation>
        <location evidence="1">Membrane</location>
        <topology evidence="1">Multi-pass membrane protein</topology>
    </subcellularLocation>
</comment>
<feature type="transmembrane region" description="Helical" evidence="5">
    <location>
        <begin position="90"/>
        <end position="112"/>
    </location>
</feature>
<feature type="transmembrane region" description="Helical" evidence="5">
    <location>
        <begin position="50"/>
        <end position="70"/>
    </location>
</feature>
<keyword evidence="2 5" id="KW-0812">Transmembrane</keyword>
<feature type="transmembrane region" description="Helical" evidence="5">
    <location>
        <begin position="23"/>
        <end position="43"/>
    </location>
</feature>
<dbReference type="eggNOG" id="COG0471">
    <property type="taxonomic scope" value="Bacteria"/>
</dbReference>
<evidence type="ECO:0000256" key="5">
    <source>
        <dbReference type="SAM" id="Phobius"/>
    </source>
</evidence>
<feature type="transmembrane region" description="Helical" evidence="5">
    <location>
        <begin position="294"/>
        <end position="314"/>
    </location>
</feature>
<dbReference type="GO" id="GO:0005886">
    <property type="term" value="C:plasma membrane"/>
    <property type="evidence" value="ECO:0007669"/>
    <property type="project" value="TreeGrafter"/>
</dbReference>
<name>F6CVI3_MARPP</name>
<evidence type="ECO:0000256" key="4">
    <source>
        <dbReference type="ARBA" id="ARBA00023136"/>
    </source>
</evidence>
<protein>
    <submittedName>
        <fullName evidence="6">Citrate transporter</fullName>
    </submittedName>
</protein>
<dbReference type="GO" id="GO:0022857">
    <property type="term" value="F:transmembrane transporter activity"/>
    <property type="evidence" value="ECO:0007669"/>
    <property type="project" value="InterPro"/>
</dbReference>
<feature type="transmembrane region" description="Helical" evidence="5">
    <location>
        <begin position="157"/>
        <end position="173"/>
    </location>
</feature>
<dbReference type="InterPro" id="IPR001898">
    <property type="entry name" value="SLC13A/DASS"/>
</dbReference>
<keyword evidence="4 5" id="KW-0472">Membrane</keyword>
<dbReference type="Proteomes" id="UP000009230">
    <property type="component" value="Chromosome"/>
</dbReference>
<organism evidence="6 7">
    <name type="scientific">Marinomonas posidonica (strain CECT 7376 / NCIMB 14433 / IVIA-Po-181)</name>
    <dbReference type="NCBI Taxonomy" id="491952"/>
    <lineage>
        <taxon>Bacteria</taxon>
        <taxon>Pseudomonadati</taxon>
        <taxon>Pseudomonadota</taxon>
        <taxon>Gammaproteobacteria</taxon>
        <taxon>Oceanospirillales</taxon>
        <taxon>Oceanospirillaceae</taxon>
        <taxon>Marinomonas</taxon>
    </lineage>
</organism>
<accession>F6CVI3</accession>